<protein>
    <submittedName>
        <fullName evidence="2">Sugar ABC transporter substrate-binding protein</fullName>
    </submittedName>
</protein>
<sequence length="76" mass="8439">ADAAREVKRERPGSRIVNLPTDDGPQFASFAWQAGARWFSTEGGAWSVSMADGPTRKVAAYWQDLLDRDLVHHNPT</sequence>
<dbReference type="AlphaFoldDB" id="A0A8T4IZN0"/>
<dbReference type="SUPFAM" id="SSF53850">
    <property type="entry name" value="Periplasmic binding protein-like II"/>
    <property type="match status" value="1"/>
</dbReference>
<evidence type="ECO:0000313" key="3">
    <source>
        <dbReference type="Proteomes" id="UP000675554"/>
    </source>
</evidence>
<feature type="non-terminal residue" evidence="2">
    <location>
        <position position="76"/>
    </location>
</feature>
<dbReference type="Proteomes" id="UP000675554">
    <property type="component" value="Unassembled WGS sequence"/>
</dbReference>
<organism evidence="2 3">
    <name type="scientific">Streptomyces daliensis</name>
    <dbReference type="NCBI Taxonomy" id="299421"/>
    <lineage>
        <taxon>Bacteria</taxon>
        <taxon>Bacillati</taxon>
        <taxon>Actinomycetota</taxon>
        <taxon>Actinomycetes</taxon>
        <taxon>Kitasatosporales</taxon>
        <taxon>Streptomycetaceae</taxon>
        <taxon>Streptomyces</taxon>
    </lineage>
</organism>
<evidence type="ECO:0000313" key="2">
    <source>
        <dbReference type="EMBL" id="MBR7677589.1"/>
    </source>
</evidence>
<gene>
    <name evidence="2" type="ORF">KDA82_32290</name>
</gene>
<reference evidence="2" key="1">
    <citation type="submission" date="2021-04" db="EMBL/GenBank/DDBJ databases">
        <title>Sequencing of actinobacteria type strains.</title>
        <authorList>
            <person name="Nguyen G.-S."/>
            <person name="Wentzel A."/>
        </authorList>
    </citation>
    <scope>NUCLEOTIDE SEQUENCE</scope>
    <source>
        <strain evidence="2">DSM 42095</strain>
    </source>
</reference>
<feature type="non-terminal residue" evidence="2">
    <location>
        <position position="1"/>
    </location>
</feature>
<dbReference type="Gene3D" id="3.40.190.10">
    <property type="entry name" value="Periplasmic binding protein-like II"/>
    <property type="match status" value="1"/>
</dbReference>
<evidence type="ECO:0000256" key="1">
    <source>
        <dbReference type="SAM" id="MobiDB-lite"/>
    </source>
</evidence>
<name>A0A8T4IZN0_9ACTN</name>
<comment type="caution">
    <text evidence="2">The sequence shown here is derived from an EMBL/GenBank/DDBJ whole genome shotgun (WGS) entry which is preliminary data.</text>
</comment>
<feature type="compositionally biased region" description="Basic and acidic residues" evidence="1">
    <location>
        <begin position="1"/>
        <end position="13"/>
    </location>
</feature>
<feature type="region of interest" description="Disordered" evidence="1">
    <location>
        <begin position="1"/>
        <end position="20"/>
    </location>
</feature>
<proteinExistence type="predicted"/>
<dbReference type="EMBL" id="JAGSMN010000995">
    <property type="protein sequence ID" value="MBR7677589.1"/>
    <property type="molecule type" value="Genomic_DNA"/>
</dbReference>
<accession>A0A8T4IZN0</accession>
<keyword evidence="3" id="KW-1185">Reference proteome</keyword>